<sequence>MLLNKNKRYGYWLMWLRVGYRRLLLTQVIWNVTNKY</sequence>
<reference evidence="1" key="3">
    <citation type="journal article" date="2017" name="Nature">
        <title>Genome sequence of the progenitor of the wheat D genome Aegilops tauschii.</title>
        <authorList>
            <person name="Luo M.C."/>
            <person name="Gu Y.Q."/>
            <person name="Puiu D."/>
            <person name="Wang H."/>
            <person name="Twardziok S.O."/>
            <person name="Deal K.R."/>
            <person name="Huo N."/>
            <person name="Zhu T."/>
            <person name="Wang L."/>
            <person name="Wang Y."/>
            <person name="McGuire P.E."/>
            <person name="Liu S."/>
            <person name="Long H."/>
            <person name="Ramasamy R.K."/>
            <person name="Rodriguez J.C."/>
            <person name="Van S.L."/>
            <person name="Yuan L."/>
            <person name="Wang Z."/>
            <person name="Xia Z."/>
            <person name="Xiao L."/>
            <person name="Anderson O.D."/>
            <person name="Ouyang S."/>
            <person name="Liang Y."/>
            <person name="Zimin A.V."/>
            <person name="Pertea G."/>
            <person name="Qi P."/>
            <person name="Bennetzen J.L."/>
            <person name="Dai X."/>
            <person name="Dawson M.W."/>
            <person name="Muller H.G."/>
            <person name="Kugler K."/>
            <person name="Rivarola-Duarte L."/>
            <person name="Spannagl M."/>
            <person name="Mayer K.F.X."/>
            <person name="Lu F.H."/>
            <person name="Bevan M.W."/>
            <person name="Leroy P."/>
            <person name="Li P."/>
            <person name="You F.M."/>
            <person name="Sun Q."/>
            <person name="Liu Z."/>
            <person name="Lyons E."/>
            <person name="Wicker T."/>
            <person name="Salzberg S.L."/>
            <person name="Devos K.M."/>
            <person name="Dvorak J."/>
        </authorList>
    </citation>
    <scope>NUCLEOTIDE SEQUENCE [LARGE SCALE GENOMIC DNA]</scope>
    <source>
        <strain evidence="1">cv. AL8/78</strain>
    </source>
</reference>
<evidence type="ECO:0000313" key="2">
    <source>
        <dbReference type="Proteomes" id="UP000015105"/>
    </source>
</evidence>
<dbReference type="AlphaFoldDB" id="A0A452XQV5"/>
<dbReference type="Proteomes" id="UP000015105">
    <property type="component" value="Chromosome 1D"/>
</dbReference>
<reference evidence="1" key="4">
    <citation type="submission" date="2019-03" db="UniProtKB">
        <authorList>
            <consortium name="EnsemblPlants"/>
        </authorList>
    </citation>
    <scope>IDENTIFICATION</scope>
</reference>
<keyword evidence="2" id="KW-1185">Reference proteome</keyword>
<proteinExistence type="predicted"/>
<protein>
    <submittedName>
        <fullName evidence="1">Uncharacterized protein</fullName>
    </submittedName>
</protein>
<accession>A0A452XQV5</accession>
<reference evidence="1" key="5">
    <citation type="journal article" date="2021" name="G3 (Bethesda)">
        <title>Aegilops tauschii genome assembly Aet v5.0 features greater sequence contiguity and improved annotation.</title>
        <authorList>
            <person name="Wang L."/>
            <person name="Zhu T."/>
            <person name="Rodriguez J.C."/>
            <person name="Deal K.R."/>
            <person name="Dubcovsky J."/>
            <person name="McGuire P.E."/>
            <person name="Lux T."/>
            <person name="Spannagl M."/>
            <person name="Mayer K.F.X."/>
            <person name="Baldrich P."/>
            <person name="Meyers B.C."/>
            <person name="Huo N."/>
            <person name="Gu Y.Q."/>
            <person name="Zhou H."/>
            <person name="Devos K.M."/>
            <person name="Bennetzen J.L."/>
            <person name="Unver T."/>
            <person name="Budak H."/>
            <person name="Gulick P.J."/>
            <person name="Galiba G."/>
            <person name="Kalapos B."/>
            <person name="Nelson D.R."/>
            <person name="Li P."/>
            <person name="You F.M."/>
            <person name="Luo M.C."/>
            <person name="Dvorak J."/>
        </authorList>
    </citation>
    <scope>NUCLEOTIDE SEQUENCE [LARGE SCALE GENOMIC DNA]</scope>
    <source>
        <strain evidence="1">cv. AL8/78</strain>
    </source>
</reference>
<dbReference type="EnsemblPlants" id="AET1Gv20116300.1">
    <property type="protein sequence ID" value="AET1Gv20116300.1"/>
    <property type="gene ID" value="AET1Gv20116300"/>
</dbReference>
<dbReference type="Gramene" id="AET1Gv20116300.1">
    <property type="protein sequence ID" value="AET1Gv20116300.1"/>
    <property type="gene ID" value="AET1Gv20116300"/>
</dbReference>
<name>A0A452XQV5_AEGTS</name>
<organism evidence="1 2">
    <name type="scientific">Aegilops tauschii subsp. strangulata</name>
    <name type="common">Goatgrass</name>
    <dbReference type="NCBI Taxonomy" id="200361"/>
    <lineage>
        <taxon>Eukaryota</taxon>
        <taxon>Viridiplantae</taxon>
        <taxon>Streptophyta</taxon>
        <taxon>Embryophyta</taxon>
        <taxon>Tracheophyta</taxon>
        <taxon>Spermatophyta</taxon>
        <taxon>Magnoliopsida</taxon>
        <taxon>Liliopsida</taxon>
        <taxon>Poales</taxon>
        <taxon>Poaceae</taxon>
        <taxon>BOP clade</taxon>
        <taxon>Pooideae</taxon>
        <taxon>Triticodae</taxon>
        <taxon>Triticeae</taxon>
        <taxon>Triticinae</taxon>
        <taxon>Aegilops</taxon>
    </lineage>
</organism>
<reference evidence="2" key="2">
    <citation type="journal article" date="2017" name="Nat. Plants">
        <title>The Aegilops tauschii genome reveals multiple impacts of transposons.</title>
        <authorList>
            <person name="Zhao G."/>
            <person name="Zou C."/>
            <person name="Li K."/>
            <person name="Wang K."/>
            <person name="Li T."/>
            <person name="Gao L."/>
            <person name="Zhang X."/>
            <person name="Wang H."/>
            <person name="Yang Z."/>
            <person name="Liu X."/>
            <person name="Jiang W."/>
            <person name="Mao L."/>
            <person name="Kong X."/>
            <person name="Jiao Y."/>
            <person name="Jia J."/>
        </authorList>
    </citation>
    <scope>NUCLEOTIDE SEQUENCE [LARGE SCALE GENOMIC DNA]</scope>
    <source>
        <strain evidence="2">cv. AL8/78</strain>
    </source>
</reference>
<evidence type="ECO:0000313" key="1">
    <source>
        <dbReference type="EnsemblPlants" id="AET1Gv20116300.1"/>
    </source>
</evidence>
<reference evidence="2" key="1">
    <citation type="journal article" date="2014" name="Science">
        <title>Ancient hybridizations among the ancestral genomes of bread wheat.</title>
        <authorList>
            <consortium name="International Wheat Genome Sequencing Consortium,"/>
            <person name="Marcussen T."/>
            <person name="Sandve S.R."/>
            <person name="Heier L."/>
            <person name="Spannagl M."/>
            <person name="Pfeifer M."/>
            <person name="Jakobsen K.S."/>
            <person name="Wulff B.B."/>
            <person name="Steuernagel B."/>
            <person name="Mayer K.F."/>
            <person name="Olsen O.A."/>
        </authorList>
    </citation>
    <scope>NUCLEOTIDE SEQUENCE [LARGE SCALE GENOMIC DNA]</scope>
    <source>
        <strain evidence="2">cv. AL8/78</strain>
    </source>
</reference>